<dbReference type="InterPro" id="IPR017896">
    <property type="entry name" value="4Fe4S_Fe-S-bd"/>
</dbReference>
<feature type="non-terminal residue" evidence="6">
    <location>
        <position position="1"/>
    </location>
</feature>
<evidence type="ECO:0000256" key="2">
    <source>
        <dbReference type="ARBA" id="ARBA00022723"/>
    </source>
</evidence>
<dbReference type="InterPro" id="IPR037225">
    <property type="entry name" value="Nuo51_FMN-bd_sf"/>
</dbReference>
<dbReference type="PANTHER" id="PTHR43034:SF2">
    <property type="entry name" value="ION-TRANSLOCATING OXIDOREDUCTASE COMPLEX SUBUNIT C"/>
    <property type="match status" value="1"/>
</dbReference>
<dbReference type="InterPro" id="IPR011538">
    <property type="entry name" value="Nuo51_FMN-bd"/>
</dbReference>
<dbReference type="EMBL" id="BARW01024408">
    <property type="protein sequence ID" value="GAI91507.1"/>
    <property type="molecule type" value="Genomic_DNA"/>
</dbReference>
<protein>
    <recommendedName>
        <fullName evidence="5">4Fe-4S ferredoxin-type domain-containing protein</fullName>
    </recommendedName>
</protein>
<feature type="domain" description="4Fe-4S ferredoxin-type" evidence="5">
    <location>
        <begin position="220"/>
        <end position="249"/>
    </location>
</feature>
<sequence length="263" mass="27984">KTHLIGGQRITKKIDTLIITALDREPFLGVNRYLAGIHNEELADGIAALKMITGAHYVRFVVDAHYPPATQLKDLVAADEEETTTLISLNGRRFPIGLAIPVIKAALGREVPLPYGHPRDVGVALYDMTTAIAVGKAVSTQLPQVDSLITVGGGAMPKGGIATVRIGTPIGNVIESLGGLSKDTAKIIIGGPMTGMAHYDLTTPITKETDGLFALTHDEIQLSGDYRQCINCGLCVKVCPVNLLPGVLSLYCAKDRFDMAEAE</sequence>
<keyword evidence="4" id="KW-0411">Iron-sulfur</keyword>
<dbReference type="Pfam" id="PF00037">
    <property type="entry name" value="Fer4"/>
    <property type="match status" value="1"/>
</dbReference>
<dbReference type="PROSITE" id="PS00198">
    <property type="entry name" value="4FE4S_FER_1"/>
    <property type="match status" value="1"/>
</dbReference>
<dbReference type="PROSITE" id="PS51379">
    <property type="entry name" value="4FE4S_FER_2"/>
    <property type="match status" value="1"/>
</dbReference>
<dbReference type="Pfam" id="PF01512">
    <property type="entry name" value="Complex1_51K"/>
    <property type="match status" value="1"/>
</dbReference>
<evidence type="ECO:0000256" key="4">
    <source>
        <dbReference type="ARBA" id="ARBA00023014"/>
    </source>
</evidence>
<proteinExistence type="predicted"/>
<dbReference type="Gene3D" id="3.30.70.20">
    <property type="match status" value="1"/>
</dbReference>
<keyword evidence="2" id="KW-0479">Metal-binding</keyword>
<name>X1SET8_9ZZZZ</name>
<dbReference type="SUPFAM" id="SSF142019">
    <property type="entry name" value="Nqo1 FMN-binding domain-like"/>
    <property type="match status" value="1"/>
</dbReference>
<dbReference type="InterPro" id="IPR017900">
    <property type="entry name" value="4Fe4S_Fe_S_CS"/>
</dbReference>
<dbReference type="AlphaFoldDB" id="X1SET8"/>
<evidence type="ECO:0000256" key="1">
    <source>
        <dbReference type="ARBA" id="ARBA00022485"/>
    </source>
</evidence>
<dbReference type="InterPro" id="IPR010208">
    <property type="entry name" value="Ion_transpt_RnfC/RsxC"/>
</dbReference>
<dbReference type="PANTHER" id="PTHR43034">
    <property type="entry name" value="ION-TRANSLOCATING OXIDOREDUCTASE COMPLEX SUBUNIT C"/>
    <property type="match status" value="1"/>
</dbReference>
<comment type="caution">
    <text evidence="6">The sequence shown here is derived from an EMBL/GenBank/DDBJ whole genome shotgun (WGS) entry which is preliminary data.</text>
</comment>
<dbReference type="GO" id="GO:0046872">
    <property type="term" value="F:metal ion binding"/>
    <property type="evidence" value="ECO:0007669"/>
    <property type="project" value="UniProtKB-KW"/>
</dbReference>
<dbReference type="GO" id="GO:0009055">
    <property type="term" value="F:electron transfer activity"/>
    <property type="evidence" value="ECO:0007669"/>
    <property type="project" value="InterPro"/>
</dbReference>
<keyword evidence="3" id="KW-0408">Iron</keyword>
<dbReference type="GO" id="GO:0016020">
    <property type="term" value="C:membrane"/>
    <property type="evidence" value="ECO:0007669"/>
    <property type="project" value="InterPro"/>
</dbReference>
<organism evidence="6">
    <name type="scientific">marine sediment metagenome</name>
    <dbReference type="NCBI Taxonomy" id="412755"/>
    <lineage>
        <taxon>unclassified sequences</taxon>
        <taxon>metagenomes</taxon>
        <taxon>ecological metagenomes</taxon>
    </lineage>
</organism>
<gene>
    <name evidence="6" type="ORF">S12H4_40242</name>
</gene>
<keyword evidence="1" id="KW-0004">4Fe-4S</keyword>
<accession>X1SET8</accession>
<evidence type="ECO:0000313" key="6">
    <source>
        <dbReference type="EMBL" id="GAI91507.1"/>
    </source>
</evidence>
<evidence type="ECO:0000259" key="5">
    <source>
        <dbReference type="PROSITE" id="PS51379"/>
    </source>
</evidence>
<evidence type="ECO:0000256" key="3">
    <source>
        <dbReference type="ARBA" id="ARBA00023004"/>
    </source>
</evidence>
<reference evidence="6" key="1">
    <citation type="journal article" date="2014" name="Front. Microbiol.">
        <title>High frequency of phylogenetically diverse reductive dehalogenase-homologous genes in deep subseafloor sedimentary metagenomes.</title>
        <authorList>
            <person name="Kawai M."/>
            <person name="Futagami T."/>
            <person name="Toyoda A."/>
            <person name="Takaki Y."/>
            <person name="Nishi S."/>
            <person name="Hori S."/>
            <person name="Arai W."/>
            <person name="Tsubouchi T."/>
            <person name="Morono Y."/>
            <person name="Uchiyama I."/>
            <person name="Ito T."/>
            <person name="Fujiyama A."/>
            <person name="Inagaki F."/>
            <person name="Takami H."/>
        </authorList>
    </citation>
    <scope>NUCLEOTIDE SEQUENCE</scope>
    <source>
        <strain evidence="6">Expedition CK06-06</strain>
    </source>
</reference>
<dbReference type="SUPFAM" id="SSF46548">
    <property type="entry name" value="alpha-helical ferredoxin"/>
    <property type="match status" value="1"/>
</dbReference>
<dbReference type="GO" id="GO:0051539">
    <property type="term" value="F:4 iron, 4 sulfur cluster binding"/>
    <property type="evidence" value="ECO:0007669"/>
    <property type="project" value="UniProtKB-KW"/>
</dbReference>
<feature type="non-terminal residue" evidence="6">
    <location>
        <position position="263"/>
    </location>
</feature>